<name>A0A1I7XGJ5_HETBA</name>
<protein>
    <submittedName>
        <fullName evidence="2">DUF2281 domain-containing protein</fullName>
    </submittedName>
</protein>
<dbReference type="WBParaSite" id="Hba_16871">
    <property type="protein sequence ID" value="Hba_16871"/>
    <property type="gene ID" value="Hba_16871"/>
</dbReference>
<evidence type="ECO:0000313" key="2">
    <source>
        <dbReference type="WBParaSite" id="Hba_16871"/>
    </source>
</evidence>
<keyword evidence="1" id="KW-1185">Reference proteome</keyword>
<evidence type="ECO:0000313" key="1">
    <source>
        <dbReference type="Proteomes" id="UP000095283"/>
    </source>
</evidence>
<accession>A0A1I7XGJ5</accession>
<reference evidence="2" key="1">
    <citation type="submission" date="2016-11" db="UniProtKB">
        <authorList>
            <consortium name="WormBaseParasite"/>
        </authorList>
    </citation>
    <scope>IDENTIFICATION</scope>
</reference>
<dbReference type="Proteomes" id="UP000095283">
    <property type="component" value="Unplaced"/>
</dbReference>
<proteinExistence type="predicted"/>
<organism evidence="1 2">
    <name type="scientific">Heterorhabditis bacteriophora</name>
    <name type="common">Entomopathogenic nematode worm</name>
    <dbReference type="NCBI Taxonomy" id="37862"/>
    <lineage>
        <taxon>Eukaryota</taxon>
        <taxon>Metazoa</taxon>
        <taxon>Ecdysozoa</taxon>
        <taxon>Nematoda</taxon>
        <taxon>Chromadorea</taxon>
        <taxon>Rhabditida</taxon>
        <taxon>Rhabditina</taxon>
        <taxon>Rhabditomorpha</taxon>
        <taxon>Strongyloidea</taxon>
        <taxon>Heterorhabditidae</taxon>
        <taxon>Heterorhabditis</taxon>
    </lineage>
</organism>
<sequence>MKILQELTGAIIAYKPLMDQFEQNVKALQEICIEEDGVKLGELAEEIVANEKCRFWDSDKSI</sequence>
<dbReference type="AlphaFoldDB" id="A0A1I7XGJ5"/>